<evidence type="ECO:0000313" key="1">
    <source>
        <dbReference type="EMBL" id="BDI28891.1"/>
    </source>
</evidence>
<keyword evidence="1" id="KW-0328">Glycosyltransferase</keyword>
<dbReference type="RefSeq" id="WP_119320948.1">
    <property type="nucleotide sequence ID" value="NZ_AP025739.1"/>
</dbReference>
<keyword evidence="2" id="KW-1185">Reference proteome</keyword>
<protein>
    <submittedName>
        <fullName evidence="1">Mannosyltransferase</fullName>
    </submittedName>
</protein>
<keyword evidence="1" id="KW-0808">Transferase</keyword>
<accession>A0A402CUA0</accession>
<dbReference type="PANTHER" id="PTHR46401">
    <property type="entry name" value="GLYCOSYLTRANSFERASE WBBK-RELATED"/>
    <property type="match status" value="1"/>
</dbReference>
<dbReference type="OrthoDB" id="9801609at2"/>
<evidence type="ECO:0000313" key="2">
    <source>
        <dbReference type="Proteomes" id="UP000287394"/>
    </source>
</evidence>
<gene>
    <name evidence="1" type="primary">wbyK</name>
    <name evidence="1" type="ORF">CCAX7_009420</name>
</gene>
<dbReference type="Pfam" id="PF13439">
    <property type="entry name" value="Glyco_transf_4"/>
    <property type="match status" value="1"/>
</dbReference>
<sequence>MRVAFDYLIFSMQQYGGISRYFHELGAHLSSFEDVELSWPVFAHGNSYLRESSNGHYVSIAPDTRIKRGVRKLANATMTKAWLAAHPQDIIHETFYRTTPWPGRHRTVVTVHDMIVEKHPEENPNAVADAAIKRAAVMRADHVICISENTKKDLLELVDVAPSHISVIPHGWRRFPEAAATNLPANIVKPFLLYVGARSTYKNWKNFIAAYAQSSLPADFQIVCFGGGEFTPEEMATLAKYKLTEIQVTQAGGGDAILGTLYQNAALFVYPSLYEGFGMPLLEAMAAGCPVACGDVSSLPEVAGAAAEYFDPMSSESIAAAIQRVVSSKAHAEELVRQGEQRLPMFSWERCAEQTRDVYRKLAG</sequence>
<dbReference type="AlphaFoldDB" id="A0A402CUA0"/>
<dbReference type="Pfam" id="PF00534">
    <property type="entry name" value="Glycos_transf_1"/>
    <property type="match status" value="1"/>
</dbReference>
<dbReference type="Proteomes" id="UP000287394">
    <property type="component" value="Chromosome"/>
</dbReference>
<name>A0A402CUA0_9BACT</name>
<dbReference type="SUPFAM" id="SSF53756">
    <property type="entry name" value="UDP-Glycosyltransferase/glycogen phosphorylase"/>
    <property type="match status" value="1"/>
</dbReference>
<dbReference type="InterPro" id="IPR028098">
    <property type="entry name" value="Glyco_trans_4-like_N"/>
</dbReference>
<dbReference type="GO" id="GO:0009103">
    <property type="term" value="P:lipopolysaccharide biosynthetic process"/>
    <property type="evidence" value="ECO:0007669"/>
    <property type="project" value="TreeGrafter"/>
</dbReference>
<dbReference type="InterPro" id="IPR001296">
    <property type="entry name" value="Glyco_trans_1"/>
</dbReference>
<dbReference type="EMBL" id="AP025739">
    <property type="protein sequence ID" value="BDI28891.1"/>
    <property type="molecule type" value="Genomic_DNA"/>
</dbReference>
<dbReference type="PANTHER" id="PTHR46401:SF2">
    <property type="entry name" value="GLYCOSYLTRANSFERASE WBBK-RELATED"/>
    <property type="match status" value="1"/>
</dbReference>
<dbReference type="KEGG" id="ccot:CCAX7_009420"/>
<dbReference type="Gene3D" id="3.40.50.2000">
    <property type="entry name" value="Glycogen Phosphorylase B"/>
    <property type="match status" value="2"/>
</dbReference>
<reference evidence="1 2" key="1">
    <citation type="journal article" date="2019" name="Int. J. Syst. Evol. Microbiol.">
        <title>Capsulimonas corticalis gen. nov., sp. nov., an aerobic capsulated bacterium, of a novel bacterial order, Capsulimonadales ord. nov., of the class Armatimonadia of the phylum Armatimonadetes.</title>
        <authorList>
            <person name="Li J."/>
            <person name="Kudo C."/>
            <person name="Tonouchi A."/>
        </authorList>
    </citation>
    <scope>NUCLEOTIDE SEQUENCE [LARGE SCALE GENOMIC DNA]</scope>
    <source>
        <strain evidence="1 2">AX-7</strain>
    </source>
</reference>
<dbReference type="CDD" id="cd03809">
    <property type="entry name" value="GT4_MtfB-like"/>
    <property type="match status" value="1"/>
</dbReference>
<dbReference type="GO" id="GO:0016757">
    <property type="term" value="F:glycosyltransferase activity"/>
    <property type="evidence" value="ECO:0007669"/>
    <property type="project" value="UniProtKB-KW"/>
</dbReference>
<proteinExistence type="predicted"/>
<organism evidence="1 2">
    <name type="scientific">Capsulimonas corticalis</name>
    <dbReference type="NCBI Taxonomy" id="2219043"/>
    <lineage>
        <taxon>Bacteria</taxon>
        <taxon>Bacillati</taxon>
        <taxon>Armatimonadota</taxon>
        <taxon>Armatimonadia</taxon>
        <taxon>Capsulimonadales</taxon>
        <taxon>Capsulimonadaceae</taxon>
        <taxon>Capsulimonas</taxon>
    </lineage>
</organism>